<dbReference type="Proteomes" id="UP000076512">
    <property type="component" value="Unassembled WGS sequence"/>
</dbReference>
<comment type="caution">
    <text evidence="1">The sequence shown here is derived from an EMBL/GenBank/DDBJ whole genome shotgun (WGS) entry which is preliminary data.</text>
</comment>
<gene>
    <name evidence="1" type="ORF">AWN90_10720</name>
</gene>
<dbReference type="EMBL" id="LWGR01000021">
    <property type="protein sequence ID" value="KZM68352.1"/>
    <property type="molecule type" value="Genomic_DNA"/>
</dbReference>
<keyword evidence="2" id="KW-1185">Reference proteome</keyword>
<organism evidence="1 2">
    <name type="scientific">Nocardia terpenica</name>
    <dbReference type="NCBI Taxonomy" id="455432"/>
    <lineage>
        <taxon>Bacteria</taxon>
        <taxon>Bacillati</taxon>
        <taxon>Actinomycetota</taxon>
        <taxon>Actinomycetes</taxon>
        <taxon>Mycobacteriales</taxon>
        <taxon>Nocardiaceae</taxon>
        <taxon>Nocardia</taxon>
    </lineage>
</organism>
<reference evidence="1 2" key="1">
    <citation type="submission" date="2016-04" db="EMBL/GenBank/DDBJ databases">
        <authorList>
            <person name="Evans L.H."/>
            <person name="Alamgir A."/>
            <person name="Owens N."/>
            <person name="Weber N.D."/>
            <person name="Virtaneva K."/>
            <person name="Barbian K."/>
            <person name="Babar A."/>
            <person name="Rosenke K."/>
        </authorList>
    </citation>
    <scope>NUCLEOTIDE SEQUENCE [LARGE SCALE GENOMIC DNA]</scope>
    <source>
        <strain evidence="1 2">IFM 0406</strain>
    </source>
</reference>
<proteinExistence type="predicted"/>
<accession>A0A164HAU9</accession>
<name>A0A164HAU9_9NOCA</name>
<sequence>MPLRSIVGHHRYRDGGRDAHGNPIEYFEPALDAAGEPVRVYGWAPVSSTEPALPGHTRVVTEVDLYTAPGFVPGPHDLIDLPAAPAGRFEIVGFPADHGHGPFDWSPGSVIRLKKVDG</sequence>
<evidence type="ECO:0008006" key="3">
    <source>
        <dbReference type="Google" id="ProtNLM"/>
    </source>
</evidence>
<protein>
    <recommendedName>
        <fullName evidence="3">Head-to-tail stopper</fullName>
    </recommendedName>
</protein>
<dbReference type="AlphaFoldDB" id="A0A164HAU9"/>
<dbReference type="STRING" id="455432.AWN90_10720"/>
<evidence type="ECO:0000313" key="1">
    <source>
        <dbReference type="EMBL" id="KZM68352.1"/>
    </source>
</evidence>
<evidence type="ECO:0000313" key="2">
    <source>
        <dbReference type="Proteomes" id="UP000076512"/>
    </source>
</evidence>